<dbReference type="Proteomes" id="UP000198427">
    <property type="component" value="Unassembled WGS sequence"/>
</dbReference>
<keyword evidence="2" id="KW-1185">Reference proteome</keyword>
<dbReference type="OrthoDB" id="1716829at2"/>
<evidence type="ECO:0000313" key="2">
    <source>
        <dbReference type="Proteomes" id="UP000198427"/>
    </source>
</evidence>
<dbReference type="InterPro" id="IPR026906">
    <property type="entry name" value="LRR_5"/>
</dbReference>
<dbReference type="GeneID" id="94027898"/>
<dbReference type="PANTHER" id="PTHR45661">
    <property type="entry name" value="SURFACE ANTIGEN"/>
    <property type="match status" value="1"/>
</dbReference>
<dbReference type="EMBL" id="FZNZ01000002">
    <property type="protein sequence ID" value="SNR63308.1"/>
    <property type="molecule type" value="Genomic_DNA"/>
</dbReference>
<dbReference type="PROSITE" id="PS51257">
    <property type="entry name" value="PROKAR_LIPOPROTEIN"/>
    <property type="match status" value="1"/>
</dbReference>
<dbReference type="PANTHER" id="PTHR45661:SF3">
    <property type="entry name" value="IG-LIKE DOMAIN-CONTAINING PROTEIN"/>
    <property type="match status" value="1"/>
</dbReference>
<reference evidence="1 2" key="1">
    <citation type="submission" date="2017-06" db="EMBL/GenBank/DDBJ databases">
        <authorList>
            <person name="Varghese N."/>
            <person name="Submissions S."/>
        </authorList>
    </citation>
    <scope>NUCLEOTIDE SEQUENCE [LARGE SCALE GENOMIC DNA]</scope>
    <source>
        <strain evidence="1 2">DSM 26989</strain>
    </source>
</reference>
<dbReference type="KEGG" id="pje:CRM71_00385"/>
<protein>
    <submittedName>
        <fullName evidence="1">Leucine rich repeat-containing protein</fullName>
    </submittedName>
</protein>
<sequence length="764" mass="83495">MKRKLLLLLFAFISLGCFADSQPTDVERRAKLFVYNGMLFSIQHFESLTSQNNAVEFCGWTTLTDLSTDAKKDEALADAQYNAIRKVGAVTIPETVTAEVTYGGVLQGNATYKVTMLRANLFRAADTNVTSQITKITIPKTVEHIESRCFDECVNMTEFVIEGATDGTSQLKEIDSHAFLNCKKLASITLPNSVTYLGDDAANSIEGGGVFEGCESFTSFKFPSSYASNNLPSFTFKNCKNLATINWNGYNPKRLNSCAFQDCDKITWSQVPQSVEELGDNCFYLCDALTSVDLSKIKKMDTGVFWATPLTSVEWPAAVTEIPANTFWACGKLTTIKGIPGQPGAWDNITKIGANAFNMCTALTTIKLPAELKTIDAQAFRSCDHLATVDYGTKVETIGDGAFWSTGALKKFFFKGSVKTLGADAFRESGLTCVHLKGDMTIGKEAFMDCKSLKYVEFPATSSATQPLTYVAESMFAGCTSLPFITLPSTVTEIKANAFNGCSHLNYVNILAETPATLATNAFDNTPKNVYVKASKLSAYQSNADWNTLNLKDTYEQTLSTKYATFTHDFPVDFVAANGRDAMEAYVGKSTYKVTQPTKVQKILKMTKSTSIAANEGVILAGTPGTTYTYRIAESAVAKLADNKVMPVREDTLLYQTETDGKSNWTLQADYKLHLTQDAKTIYCGRAYVHETNETGVQGAKPVVFGLSLDDEDGNTSNDTTGIGSVENKKADEENVYYTLSGVKVINPTEKGVYIKNGKKVIIR</sequence>
<name>A0A2K9H893_9BACT</name>
<dbReference type="InterPro" id="IPR053139">
    <property type="entry name" value="Surface_bspA-like"/>
</dbReference>
<gene>
    <name evidence="1" type="ORF">SAMN06265364_10269</name>
</gene>
<proteinExistence type="predicted"/>
<comment type="caution">
    <text evidence="1">The sequence shown here is derived from an EMBL/GenBank/DDBJ whole genome shotgun (WGS) entry which is preliminary data.</text>
</comment>
<evidence type="ECO:0000313" key="1">
    <source>
        <dbReference type="EMBL" id="SNR63308.1"/>
    </source>
</evidence>
<dbReference type="Gene3D" id="3.80.10.10">
    <property type="entry name" value="Ribonuclease Inhibitor"/>
    <property type="match status" value="3"/>
</dbReference>
<dbReference type="Gene3D" id="3.40.50.12480">
    <property type="match status" value="1"/>
</dbReference>
<dbReference type="Pfam" id="PF13306">
    <property type="entry name" value="LRR_5"/>
    <property type="match status" value="3"/>
</dbReference>
<dbReference type="AlphaFoldDB" id="A0A2K9H893"/>
<organism evidence="1 2">
    <name type="scientific">Prevotella jejuni</name>
    <dbReference type="NCBI Taxonomy" id="1177574"/>
    <lineage>
        <taxon>Bacteria</taxon>
        <taxon>Pseudomonadati</taxon>
        <taxon>Bacteroidota</taxon>
        <taxon>Bacteroidia</taxon>
        <taxon>Bacteroidales</taxon>
        <taxon>Prevotellaceae</taxon>
        <taxon>Prevotella</taxon>
    </lineage>
</organism>
<dbReference type="RefSeq" id="WP_089365323.1">
    <property type="nucleotide sequence ID" value="NZ_CP023863.1"/>
</dbReference>
<dbReference type="InterPro" id="IPR032675">
    <property type="entry name" value="LRR_dom_sf"/>
</dbReference>
<accession>A0A2K9H893</accession>
<dbReference type="SUPFAM" id="SSF52058">
    <property type="entry name" value="L domain-like"/>
    <property type="match status" value="1"/>
</dbReference>